<feature type="domain" description="Rhamnogalacturonase A/B/Epimerase-like pectate lyase" evidence="1">
    <location>
        <begin position="50"/>
        <end position="94"/>
    </location>
</feature>
<dbReference type="EMBL" id="JACGWW010000002">
    <property type="protein sequence ID" value="MBA8813379.1"/>
    <property type="molecule type" value="Genomic_DNA"/>
</dbReference>
<organism evidence="2 3">
    <name type="scientific">Frigoribacterium faeni</name>
    <dbReference type="NCBI Taxonomy" id="145483"/>
    <lineage>
        <taxon>Bacteria</taxon>
        <taxon>Bacillati</taxon>
        <taxon>Actinomycetota</taxon>
        <taxon>Actinomycetes</taxon>
        <taxon>Micrococcales</taxon>
        <taxon>Microbacteriaceae</taxon>
        <taxon>Frigoribacterium</taxon>
    </lineage>
</organism>
<dbReference type="InterPro" id="IPR012334">
    <property type="entry name" value="Pectin_lyas_fold"/>
</dbReference>
<dbReference type="InterPro" id="IPR006311">
    <property type="entry name" value="TAT_signal"/>
</dbReference>
<dbReference type="InterPro" id="IPR011050">
    <property type="entry name" value="Pectin_lyase_fold/virulence"/>
</dbReference>
<dbReference type="SUPFAM" id="SSF51126">
    <property type="entry name" value="Pectin lyase-like"/>
    <property type="match status" value="1"/>
</dbReference>
<evidence type="ECO:0000313" key="2">
    <source>
        <dbReference type="EMBL" id="MBA8813379.1"/>
    </source>
</evidence>
<protein>
    <recommendedName>
        <fullName evidence="1">Rhamnogalacturonase A/B/Epimerase-like pectate lyase domain-containing protein</fullName>
    </recommendedName>
</protein>
<gene>
    <name evidence="2" type="ORF">FB463_001628</name>
</gene>
<comment type="caution">
    <text evidence="2">The sequence shown here is derived from an EMBL/GenBank/DDBJ whole genome shotgun (WGS) entry which is preliminary data.</text>
</comment>
<sequence>MSVSDSSGRNGSRRMFLAAGAVAAAAALAVHDEVPAAAATADGDDPHVAVDVKRIGAKGDGRTDDTVAFQRALDLAAAVRGRVVVPAGAYLIDSVSVPMLVKVQGLGSDISRYGSGTSGGVNLRHVPTSAAPMMIVSGPGTTLEGLTLQGNGSAAPLLRVDNGFESRLDRVHLANVAGTALLAQRVNNAFWSDVFINNCGTESDAAMVVKSPPPEMSMTNSNTFTCVDLTIEGSPGPALDLGWGAASEYFVEFVRLVALHVEALQTGASPEAVVRIGNVRQVEFVSPFVYGGGGPLIEHRQARPRGVVLEGGVRVIGGALLGVDPAKATANDCLVRLSAGDDFALVGTRLGRFTGAAVSVEQSYGANVMIDPTVRVQLPKGGVALRDARPARTLPVWRWPGGVTTASAVEVGGHLVAGRIAAPSAAPLAAAAMGSARVVVDGSDMAGSVRFTPGSAAKAGPQVRLTFATAFAVPPTVVLTALSAAAARCRPYVSVTKDHVDVCVVEPLAADQRGEIVFGYQIVG</sequence>
<dbReference type="AlphaFoldDB" id="A0A7W3JIH0"/>
<evidence type="ECO:0000313" key="3">
    <source>
        <dbReference type="Proteomes" id="UP000522688"/>
    </source>
</evidence>
<accession>A0A7W3JIH0</accession>
<name>A0A7W3JIH0_9MICO</name>
<evidence type="ECO:0000259" key="1">
    <source>
        <dbReference type="Pfam" id="PF12708"/>
    </source>
</evidence>
<dbReference type="Gene3D" id="2.160.20.10">
    <property type="entry name" value="Single-stranded right-handed beta-helix, Pectin lyase-like"/>
    <property type="match status" value="1"/>
</dbReference>
<dbReference type="Proteomes" id="UP000522688">
    <property type="component" value="Unassembled WGS sequence"/>
</dbReference>
<dbReference type="Pfam" id="PF12708">
    <property type="entry name" value="Pect-lyase_RHGA_epim"/>
    <property type="match status" value="1"/>
</dbReference>
<dbReference type="RefSeq" id="WP_167627307.1">
    <property type="nucleotide sequence ID" value="NZ_BJUV01000011.1"/>
</dbReference>
<proteinExistence type="predicted"/>
<dbReference type="InterPro" id="IPR024535">
    <property type="entry name" value="RHGA/B-epi-like_pectate_lyase"/>
</dbReference>
<dbReference type="PROSITE" id="PS51318">
    <property type="entry name" value="TAT"/>
    <property type="match status" value="1"/>
</dbReference>
<reference evidence="2 3" key="1">
    <citation type="submission" date="2020-07" db="EMBL/GenBank/DDBJ databases">
        <title>Sequencing the genomes of 1000 actinobacteria strains.</title>
        <authorList>
            <person name="Klenk H.-P."/>
        </authorList>
    </citation>
    <scope>NUCLEOTIDE SEQUENCE [LARGE SCALE GENOMIC DNA]</scope>
    <source>
        <strain evidence="2 3">DSM 10309</strain>
    </source>
</reference>